<dbReference type="PANTHER" id="PTHR34471:SF1">
    <property type="entry name" value="ARGININE REPRESSOR"/>
    <property type="match status" value="1"/>
</dbReference>
<dbReference type="GO" id="GO:0003700">
    <property type="term" value="F:DNA-binding transcription factor activity"/>
    <property type="evidence" value="ECO:0007669"/>
    <property type="project" value="UniProtKB-UniRule"/>
</dbReference>
<comment type="subcellular location">
    <subcellularLocation>
        <location evidence="1 7">Cytoplasm</location>
    </subcellularLocation>
</comment>
<dbReference type="PRINTS" id="PR01467">
    <property type="entry name" value="ARGREPRESSOR"/>
</dbReference>
<dbReference type="SUPFAM" id="SSF46785">
    <property type="entry name" value="Winged helix' DNA-binding domain"/>
    <property type="match status" value="1"/>
</dbReference>
<dbReference type="STRING" id="137591.AO080_05200"/>
<dbReference type="EMBL" id="JWHU01000012">
    <property type="protein sequence ID" value="KIU21188.1"/>
    <property type="molecule type" value="Genomic_DNA"/>
</dbReference>
<dbReference type="Gene3D" id="1.10.10.10">
    <property type="entry name" value="Winged helix-like DNA-binding domain superfamily/Winged helix DNA-binding domain"/>
    <property type="match status" value="1"/>
</dbReference>
<dbReference type="Proteomes" id="UP000032287">
    <property type="component" value="Unassembled WGS sequence"/>
</dbReference>
<proteinExistence type="inferred from homology"/>
<evidence type="ECO:0000313" key="10">
    <source>
        <dbReference type="EMBL" id="KIU21188.1"/>
    </source>
</evidence>
<dbReference type="RefSeq" id="WP_043711144.1">
    <property type="nucleotide sequence ID" value="NZ_CP012873.1"/>
</dbReference>
<keyword evidence="12" id="KW-1185">Reference proteome</keyword>
<comment type="caution">
    <text evidence="10">The sequence shown here is derived from an EMBL/GenBank/DDBJ whole genome shotgun (WGS) entry which is preliminary data.</text>
</comment>
<dbReference type="AlphaFoldDB" id="A0A0D1JIK3"/>
<evidence type="ECO:0000256" key="5">
    <source>
        <dbReference type="ARBA" id="ARBA00023125"/>
    </source>
</evidence>
<dbReference type="SUPFAM" id="SSF55252">
    <property type="entry name" value="C-terminal domain of arginine repressor"/>
    <property type="match status" value="1"/>
</dbReference>
<dbReference type="GO" id="GO:1900079">
    <property type="term" value="P:regulation of arginine biosynthetic process"/>
    <property type="evidence" value="ECO:0007669"/>
    <property type="project" value="UniProtKB-UniRule"/>
</dbReference>
<evidence type="ECO:0000256" key="4">
    <source>
        <dbReference type="ARBA" id="ARBA00023015"/>
    </source>
</evidence>
<dbReference type="GO" id="GO:0051259">
    <property type="term" value="P:protein complex oligomerization"/>
    <property type="evidence" value="ECO:0007669"/>
    <property type="project" value="InterPro"/>
</dbReference>
<evidence type="ECO:0000256" key="3">
    <source>
        <dbReference type="ARBA" id="ARBA00022490"/>
    </source>
</evidence>
<dbReference type="GO" id="GO:0034618">
    <property type="term" value="F:arginine binding"/>
    <property type="evidence" value="ECO:0007669"/>
    <property type="project" value="InterPro"/>
</dbReference>
<dbReference type="PATRIC" id="fig|137591.24.peg.1514"/>
<dbReference type="KEGG" id="wcb:AO080_05200"/>
<keyword evidence="7" id="KW-0678">Repressor</keyword>
<evidence type="ECO:0000259" key="9">
    <source>
        <dbReference type="Pfam" id="PF02863"/>
    </source>
</evidence>
<dbReference type="InterPro" id="IPR036388">
    <property type="entry name" value="WH-like_DNA-bd_sf"/>
</dbReference>
<evidence type="ECO:0000313" key="12">
    <source>
        <dbReference type="Proteomes" id="UP000032287"/>
    </source>
</evidence>
<dbReference type="OrthoDB" id="9807089at2"/>
<accession>A0A0D1JIK3</accession>
<dbReference type="InterPro" id="IPR001669">
    <property type="entry name" value="Arg_repress"/>
</dbReference>
<feature type="domain" description="Arginine repressor DNA-binding" evidence="8">
    <location>
        <begin position="4"/>
        <end position="67"/>
    </location>
</feature>
<keyword evidence="7" id="KW-0028">Amino-acid biosynthesis</keyword>
<dbReference type="InterPro" id="IPR020900">
    <property type="entry name" value="Arg_repress_DNA-bd"/>
</dbReference>
<organism evidence="10 12">
    <name type="scientific">Weissella cibaria</name>
    <dbReference type="NCBI Taxonomy" id="137591"/>
    <lineage>
        <taxon>Bacteria</taxon>
        <taxon>Bacillati</taxon>
        <taxon>Bacillota</taxon>
        <taxon>Bacilli</taxon>
        <taxon>Lactobacillales</taxon>
        <taxon>Lactobacillaceae</taxon>
        <taxon>Weissella</taxon>
    </lineage>
</organism>
<keyword evidence="4 7" id="KW-0805">Transcription regulation</keyword>
<dbReference type="PANTHER" id="PTHR34471">
    <property type="entry name" value="ARGININE REPRESSOR"/>
    <property type="match status" value="1"/>
</dbReference>
<evidence type="ECO:0000313" key="13">
    <source>
        <dbReference type="Proteomes" id="UP000032289"/>
    </source>
</evidence>
<keyword evidence="5 7" id="KW-0238">DNA-binding</keyword>
<comment type="function">
    <text evidence="7">Regulates arginine biosynthesis genes.</text>
</comment>
<evidence type="ECO:0000256" key="1">
    <source>
        <dbReference type="ARBA" id="ARBA00004496"/>
    </source>
</evidence>
<dbReference type="Gene3D" id="3.30.1360.40">
    <property type="match status" value="1"/>
</dbReference>
<dbReference type="GO" id="GO:0003677">
    <property type="term" value="F:DNA binding"/>
    <property type="evidence" value="ECO:0007669"/>
    <property type="project" value="UniProtKB-KW"/>
</dbReference>
<dbReference type="Pfam" id="PF01316">
    <property type="entry name" value="Arg_repressor"/>
    <property type="match status" value="1"/>
</dbReference>
<dbReference type="Proteomes" id="UP000032289">
    <property type="component" value="Unassembled WGS sequence"/>
</dbReference>
<keyword evidence="6 7" id="KW-0804">Transcription</keyword>
<keyword evidence="3 7" id="KW-0963">Cytoplasm</keyword>
<dbReference type="EMBL" id="JWHT01000035">
    <property type="protein sequence ID" value="KIU23281.1"/>
    <property type="molecule type" value="Genomic_DNA"/>
</dbReference>
<protein>
    <recommendedName>
        <fullName evidence="7">Arginine repressor</fullName>
    </recommendedName>
</protein>
<evidence type="ECO:0000256" key="6">
    <source>
        <dbReference type="ARBA" id="ARBA00023163"/>
    </source>
</evidence>
<dbReference type="InterPro" id="IPR036390">
    <property type="entry name" value="WH_DNA-bd_sf"/>
</dbReference>
<evidence type="ECO:0000259" key="8">
    <source>
        <dbReference type="Pfam" id="PF01316"/>
    </source>
</evidence>
<keyword evidence="7" id="KW-0055">Arginine biosynthesis</keyword>
<dbReference type="GO" id="GO:0006526">
    <property type="term" value="P:L-arginine biosynthetic process"/>
    <property type="evidence" value="ECO:0007669"/>
    <property type="project" value="UniProtKB-UniPathway"/>
</dbReference>
<name>A0A0D1JIK3_9LACO</name>
<dbReference type="InterPro" id="IPR020899">
    <property type="entry name" value="Arg_repress_C"/>
</dbReference>
<reference evidence="12 13" key="1">
    <citation type="journal article" date="2015" name="Microbiology (Mosc.)">
        <title>Genomics of the Weissella cibaria species with an examination of its metabolic traits.</title>
        <authorList>
            <person name="Lynch K.M."/>
            <person name="Lucid A."/>
            <person name="Arendt E.K."/>
            <person name="Sleator R.D."/>
            <person name="Lucey B."/>
            <person name="Coffey A."/>
        </authorList>
    </citation>
    <scope>NUCLEOTIDE SEQUENCE [LARGE SCALE GENOMIC DNA]</scope>
    <source>
        <strain evidence="11 13">AB3b</strain>
        <strain evidence="10 12">MG1</strain>
    </source>
</reference>
<gene>
    <name evidence="10" type="primary">argR_1</name>
    <name evidence="7" type="synonym">argR</name>
    <name evidence="11" type="synonym">argR_2</name>
    <name evidence="11" type="ORF">ab3b_01546</name>
    <name evidence="10" type="ORF">QX99_00949</name>
</gene>
<dbReference type="InterPro" id="IPR036251">
    <property type="entry name" value="Arg_repress_C_sf"/>
</dbReference>
<comment type="similarity">
    <text evidence="2 7">Belongs to the ArgR family.</text>
</comment>
<evidence type="ECO:0000256" key="2">
    <source>
        <dbReference type="ARBA" id="ARBA00008316"/>
    </source>
</evidence>
<evidence type="ECO:0000256" key="7">
    <source>
        <dbReference type="HAMAP-Rule" id="MF_00173"/>
    </source>
</evidence>
<sequence>MRRSKQERQQAIKSLINNEQIQRQEDLVQKLNEAGWEVTQATISRDITEMQLVKVPLPTGGFAYAMMSGSDYLGQLGRILKESTTEIKTQANMVMIRVAPGTGPALKTALEEADLTDVFGLIGDDAGVLVILNEGVWAQQFATDLMAKA</sequence>
<dbReference type="UniPathway" id="UPA00068"/>
<feature type="domain" description="Arginine repressor C-terminal" evidence="9">
    <location>
        <begin position="80"/>
        <end position="145"/>
    </location>
</feature>
<dbReference type="GO" id="GO:0005737">
    <property type="term" value="C:cytoplasm"/>
    <property type="evidence" value="ECO:0007669"/>
    <property type="project" value="UniProtKB-SubCell"/>
</dbReference>
<dbReference type="Pfam" id="PF02863">
    <property type="entry name" value="Arg_repressor_C"/>
    <property type="match status" value="1"/>
</dbReference>
<comment type="pathway">
    <text evidence="7">Amino-acid biosynthesis; L-arginine biosynthesis [regulation].</text>
</comment>
<evidence type="ECO:0000313" key="11">
    <source>
        <dbReference type="EMBL" id="KIU23281.1"/>
    </source>
</evidence>
<dbReference type="HAMAP" id="MF_00173">
    <property type="entry name" value="Arg_repressor"/>
    <property type="match status" value="1"/>
</dbReference>
<dbReference type="eggNOG" id="COG1438">
    <property type="taxonomic scope" value="Bacteria"/>
</dbReference>